<dbReference type="PATRIC" id="fig|1449336.4.peg.572"/>
<protein>
    <recommendedName>
        <fullName evidence="4">Permease</fullName>
    </recommendedName>
</protein>
<feature type="transmembrane region" description="Helical" evidence="1">
    <location>
        <begin position="7"/>
        <end position="32"/>
    </location>
</feature>
<sequence>MEAIKLIGILIILVGFIFKFDTIAVVLVAALATALVSGISIPDFLTMLGEAFVSNRLVTLFLLTLPMIGLSERFGLRQQAVVLIEKMKGLTPGRFLTIYMIIRELAGFFSIRVQGHTQFIRPIVNPMAQAAALTKYGEITPEDEDKIKAKAAATENFGNFFAQNTFIAAAGVLLIEATMKSLGYEATAVAIAQASIPIALIMLLLVAISNVLFDKKMAKKYGMEKVEEIKSKGGRS</sequence>
<gene>
    <name evidence="2" type="ORF">IV74_GL000560</name>
</gene>
<dbReference type="eggNOG" id="COG3819">
    <property type="taxonomic scope" value="Bacteria"/>
</dbReference>
<keyword evidence="1" id="KW-0472">Membrane</keyword>
<evidence type="ECO:0000256" key="1">
    <source>
        <dbReference type="SAM" id="Phobius"/>
    </source>
</evidence>
<dbReference type="Pfam" id="PF06149">
    <property type="entry name" value="DUF969"/>
    <property type="match status" value="1"/>
</dbReference>
<comment type="caution">
    <text evidence="2">The sequence shown here is derived from an EMBL/GenBank/DDBJ whole genome shotgun (WGS) entry which is preliminary data.</text>
</comment>
<name>A0A0R2HW42_CARDV</name>
<organism evidence="2 3">
    <name type="scientific">Carnobacterium divergens DSM 20623</name>
    <dbReference type="NCBI Taxonomy" id="1449336"/>
    <lineage>
        <taxon>Bacteria</taxon>
        <taxon>Bacillati</taxon>
        <taxon>Bacillota</taxon>
        <taxon>Bacilli</taxon>
        <taxon>Lactobacillales</taxon>
        <taxon>Carnobacteriaceae</taxon>
        <taxon>Carnobacterium</taxon>
    </lineage>
</organism>
<evidence type="ECO:0000313" key="3">
    <source>
        <dbReference type="Proteomes" id="UP000051658"/>
    </source>
</evidence>
<accession>A0A0R2HW42</accession>
<feature type="transmembrane region" description="Helical" evidence="1">
    <location>
        <begin position="52"/>
        <end position="70"/>
    </location>
</feature>
<dbReference type="EMBL" id="JQBS01000017">
    <property type="protein sequence ID" value="KRN56912.1"/>
    <property type="molecule type" value="Genomic_DNA"/>
</dbReference>
<feature type="transmembrane region" description="Helical" evidence="1">
    <location>
        <begin position="187"/>
        <end position="213"/>
    </location>
</feature>
<evidence type="ECO:0000313" key="2">
    <source>
        <dbReference type="EMBL" id="KRN56912.1"/>
    </source>
</evidence>
<evidence type="ECO:0008006" key="4">
    <source>
        <dbReference type="Google" id="ProtNLM"/>
    </source>
</evidence>
<keyword evidence="1" id="KW-0812">Transmembrane</keyword>
<dbReference type="GeneID" id="89587852"/>
<proteinExistence type="predicted"/>
<dbReference type="InterPro" id="IPR010374">
    <property type="entry name" value="DUF969"/>
</dbReference>
<dbReference type="Proteomes" id="UP000051658">
    <property type="component" value="Unassembled WGS sequence"/>
</dbReference>
<dbReference type="AlphaFoldDB" id="A0A0R2HW42"/>
<keyword evidence="3" id="KW-1185">Reference proteome</keyword>
<reference evidence="2 3" key="1">
    <citation type="journal article" date="2015" name="Genome Announc.">
        <title>Expanding the biotechnology potential of lactobacilli through comparative genomics of 213 strains and associated genera.</title>
        <authorList>
            <person name="Sun Z."/>
            <person name="Harris H.M."/>
            <person name="McCann A."/>
            <person name="Guo C."/>
            <person name="Argimon S."/>
            <person name="Zhang W."/>
            <person name="Yang X."/>
            <person name="Jeffery I.B."/>
            <person name="Cooney J.C."/>
            <person name="Kagawa T.F."/>
            <person name="Liu W."/>
            <person name="Song Y."/>
            <person name="Salvetti E."/>
            <person name="Wrobel A."/>
            <person name="Rasinkangas P."/>
            <person name="Parkhill J."/>
            <person name="Rea M.C."/>
            <person name="O'Sullivan O."/>
            <person name="Ritari J."/>
            <person name="Douillard F.P."/>
            <person name="Paul Ross R."/>
            <person name="Yang R."/>
            <person name="Briner A.E."/>
            <person name="Felis G.E."/>
            <person name="de Vos W.M."/>
            <person name="Barrangou R."/>
            <person name="Klaenhammer T.R."/>
            <person name="Caufield P.W."/>
            <person name="Cui Y."/>
            <person name="Zhang H."/>
            <person name="O'Toole P.W."/>
        </authorList>
    </citation>
    <scope>NUCLEOTIDE SEQUENCE [LARGE SCALE GENOMIC DNA]</scope>
    <source>
        <strain evidence="2 3">DSM 20623</strain>
    </source>
</reference>
<dbReference type="RefSeq" id="WP_034572171.1">
    <property type="nucleotide sequence ID" value="NZ_JQBS01000017.1"/>
</dbReference>
<keyword evidence="1" id="KW-1133">Transmembrane helix</keyword>
<feature type="transmembrane region" description="Helical" evidence="1">
    <location>
        <begin position="156"/>
        <end position="175"/>
    </location>
</feature>